<evidence type="ECO:0000313" key="1">
    <source>
        <dbReference type="EMBL" id="OJI82033.1"/>
    </source>
</evidence>
<proteinExistence type="predicted"/>
<name>A0A1L9MYC3_ASPTC</name>
<accession>A0A1L9MYC3</accession>
<dbReference type="STRING" id="767770.A0A1L9MYC3"/>
<gene>
    <name evidence="1" type="ORF">ASPTUDRAFT_57779</name>
</gene>
<dbReference type="OMA" id="VCEASQM"/>
<dbReference type="Gene3D" id="1.10.510.10">
    <property type="entry name" value="Transferase(Phosphotransferase) domain 1"/>
    <property type="match status" value="1"/>
</dbReference>
<dbReference type="AlphaFoldDB" id="A0A1L9MYC3"/>
<dbReference type="SUPFAM" id="SSF56112">
    <property type="entry name" value="Protein kinase-like (PK-like)"/>
    <property type="match status" value="1"/>
</dbReference>
<dbReference type="Proteomes" id="UP000184304">
    <property type="component" value="Unassembled WGS sequence"/>
</dbReference>
<reference evidence="2" key="1">
    <citation type="journal article" date="2017" name="Genome Biol.">
        <title>Comparative genomics reveals high biological diversity and specific adaptations in the industrially and medically important fungal genus Aspergillus.</title>
        <authorList>
            <person name="de Vries R.P."/>
            <person name="Riley R."/>
            <person name="Wiebenga A."/>
            <person name="Aguilar-Osorio G."/>
            <person name="Amillis S."/>
            <person name="Uchima C.A."/>
            <person name="Anderluh G."/>
            <person name="Asadollahi M."/>
            <person name="Askin M."/>
            <person name="Barry K."/>
            <person name="Battaglia E."/>
            <person name="Bayram O."/>
            <person name="Benocci T."/>
            <person name="Braus-Stromeyer S.A."/>
            <person name="Caldana C."/>
            <person name="Canovas D."/>
            <person name="Cerqueira G.C."/>
            <person name="Chen F."/>
            <person name="Chen W."/>
            <person name="Choi C."/>
            <person name="Clum A."/>
            <person name="Dos Santos R.A."/>
            <person name="Damasio A.R."/>
            <person name="Diallinas G."/>
            <person name="Emri T."/>
            <person name="Fekete E."/>
            <person name="Flipphi M."/>
            <person name="Freyberg S."/>
            <person name="Gallo A."/>
            <person name="Gournas C."/>
            <person name="Habgood R."/>
            <person name="Hainaut M."/>
            <person name="Harispe M.L."/>
            <person name="Henrissat B."/>
            <person name="Hilden K.S."/>
            <person name="Hope R."/>
            <person name="Hossain A."/>
            <person name="Karabika E."/>
            <person name="Karaffa L."/>
            <person name="Karanyi Z."/>
            <person name="Krasevec N."/>
            <person name="Kuo A."/>
            <person name="Kusch H."/>
            <person name="LaButti K."/>
            <person name="Lagendijk E.L."/>
            <person name="Lapidus A."/>
            <person name="Levasseur A."/>
            <person name="Lindquist E."/>
            <person name="Lipzen A."/>
            <person name="Logrieco A.F."/>
            <person name="MacCabe A."/>
            <person name="Maekelae M.R."/>
            <person name="Malavazi I."/>
            <person name="Melin P."/>
            <person name="Meyer V."/>
            <person name="Mielnichuk N."/>
            <person name="Miskei M."/>
            <person name="Molnar A.P."/>
            <person name="Mule G."/>
            <person name="Ngan C.Y."/>
            <person name="Orejas M."/>
            <person name="Orosz E."/>
            <person name="Ouedraogo J.P."/>
            <person name="Overkamp K.M."/>
            <person name="Park H.-S."/>
            <person name="Perrone G."/>
            <person name="Piumi F."/>
            <person name="Punt P.J."/>
            <person name="Ram A.F."/>
            <person name="Ramon A."/>
            <person name="Rauscher S."/>
            <person name="Record E."/>
            <person name="Riano-Pachon D.M."/>
            <person name="Robert V."/>
            <person name="Roehrig J."/>
            <person name="Ruller R."/>
            <person name="Salamov A."/>
            <person name="Salih N.S."/>
            <person name="Samson R.A."/>
            <person name="Sandor E."/>
            <person name="Sanguinetti M."/>
            <person name="Schuetze T."/>
            <person name="Sepcic K."/>
            <person name="Shelest E."/>
            <person name="Sherlock G."/>
            <person name="Sophianopoulou V."/>
            <person name="Squina F.M."/>
            <person name="Sun H."/>
            <person name="Susca A."/>
            <person name="Todd R.B."/>
            <person name="Tsang A."/>
            <person name="Unkles S.E."/>
            <person name="van de Wiele N."/>
            <person name="van Rossen-Uffink D."/>
            <person name="Oliveira J.V."/>
            <person name="Vesth T.C."/>
            <person name="Visser J."/>
            <person name="Yu J.-H."/>
            <person name="Zhou M."/>
            <person name="Andersen M.R."/>
            <person name="Archer D.B."/>
            <person name="Baker S.E."/>
            <person name="Benoit I."/>
            <person name="Brakhage A.A."/>
            <person name="Braus G.H."/>
            <person name="Fischer R."/>
            <person name="Frisvad J.C."/>
            <person name="Goldman G.H."/>
            <person name="Houbraken J."/>
            <person name="Oakley B."/>
            <person name="Pocsi I."/>
            <person name="Scazzocchio C."/>
            <person name="Seiboth B."/>
            <person name="vanKuyk P.A."/>
            <person name="Wortman J."/>
            <person name="Dyer P.S."/>
            <person name="Grigoriev I.V."/>
        </authorList>
    </citation>
    <scope>NUCLEOTIDE SEQUENCE [LARGE SCALE GENOMIC DNA]</scope>
    <source>
        <strain evidence="2">CBS 134.48</strain>
    </source>
</reference>
<evidence type="ECO:0000313" key="2">
    <source>
        <dbReference type="Proteomes" id="UP000184304"/>
    </source>
</evidence>
<dbReference type="Gene3D" id="3.30.200.20">
    <property type="entry name" value="Phosphorylase Kinase, domain 1"/>
    <property type="match status" value="1"/>
</dbReference>
<dbReference type="PROSITE" id="PS51257">
    <property type="entry name" value="PROKAR_LIPOPROTEIN"/>
    <property type="match status" value="1"/>
</dbReference>
<sequence length="255" mass="29257">MRSLGRTFEDRHQTVANLGFGCLSTIWLARDLTNNRYVALKVNVHTSSFRRELPFLKIRSTNYNQAHTRNNAVFAVLRDMKLVFRPGGFDESPVEGAITELLQKLLLEAYDNPVLNGLENKEFISPLPRKPISPTRTIHSSYLMHSRVSSMLMSDFGETWFSPGPYDGDIVPPEYGAPEILLRVNWSYYRKRIFTARYEDGDLYDAAHLARIIAALGMLPPESESRLSDESGFLRLMRKSFTWLPEKRVIAKELL</sequence>
<dbReference type="InterPro" id="IPR011009">
    <property type="entry name" value="Kinase-like_dom_sf"/>
</dbReference>
<organism evidence="1 2">
    <name type="scientific">Aspergillus tubingensis (strain CBS 134.48)</name>
    <dbReference type="NCBI Taxonomy" id="767770"/>
    <lineage>
        <taxon>Eukaryota</taxon>
        <taxon>Fungi</taxon>
        <taxon>Dikarya</taxon>
        <taxon>Ascomycota</taxon>
        <taxon>Pezizomycotina</taxon>
        <taxon>Eurotiomycetes</taxon>
        <taxon>Eurotiomycetidae</taxon>
        <taxon>Eurotiales</taxon>
        <taxon>Aspergillaceae</taxon>
        <taxon>Aspergillus</taxon>
        <taxon>Aspergillus subgen. Circumdati</taxon>
    </lineage>
</organism>
<evidence type="ECO:0008006" key="3">
    <source>
        <dbReference type="Google" id="ProtNLM"/>
    </source>
</evidence>
<dbReference type="VEuPathDB" id="FungiDB:ASPTUDRAFT_57779"/>
<protein>
    <recommendedName>
        <fullName evidence="3">Protein kinase domain-containing protein</fullName>
    </recommendedName>
</protein>
<dbReference type="EMBL" id="KV878205">
    <property type="protein sequence ID" value="OJI82033.1"/>
    <property type="molecule type" value="Genomic_DNA"/>
</dbReference>
<keyword evidence="2" id="KW-1185">Reference proteome</keyword>
<dbReference type="OrthoDB" id="5979581at2759"/>